<accession>A0A347UGF5</accession>
<dbReference type="InterPro" id="IPR027417">
    <property type="entry name" value="P-loop_NTPase"/>
</dbReference>
<dbReference type="KEGG" id="pamo:BAR1_08305"/>
<dbReference type="AlphaFoldDB" id="A0A347UGF5"/>
<sequence>MFYKSADDWNNAAHKRVALFGMSGLGKTHVANILRRDGHWFHYNVDYRIGTRYMGEFIVDNFKREAMKNPFLAELLRTDSIDISSNISFDNLAPLSTYLGKPGNPDLGGLAFEDYMHRQSQHRIAEINALSDTGHFINRAQTLYKYNNFICDTGGSICEVVEPDNENDPVLRHLSDNLLLVWIKGSEAHADQLIERFNAAPKPMYYPPEIMRDMWARYLAEKGQSEDQVNPDDFIRWGYAEALHHRQPRYEAMARNWGVTVAAEDVAQVRTPADFNAMIADAITNKTR</sequence>
<dbReference type="Proteomes" id="UP000261704">
    <property type="component" value="Chromosome"/>
</dbReference>
<organism evidence="1 2">
    <name type="scientific">Profundibacter amoris</name>
    <dbReference type="NCBI Taxonomy" id="2171755"/>
    <lineage>
        <taxon>Bacteria</taxon>
        <taxon>Pseudomonadati</taxon>
        <taxon>Pseudomonadota</taxon>
        <taxon>Alphaproteobacteria</taxon>
        <taxon>Rhodobacterales</taxon>
        <taxon>Paracoccaceae</taxon>
        <taxon>Profundibacter</taxon>
    </lineage>
</organism>
<dbReference type="RefSeq" id="WP_118942589.1">
    <property type="nucleotide sequence ID" value="NZ_CP032125.1"/>
</dbReference>
<reference evidence="1 2" key="1">
    <citation type="submission" date="2018-09" db="EMBL/GenBank/DDBJ databases">
        <title>Profundibacter amoris BAR1 gen. nov., sp. nov., a new member of the Roseobacter clade isolated at Lokis Castle Vent Field on the Arctic Mid-Oceanic Ridge.</title>
        <authorList>
            <person name="Le Moine Bauer S."/>
            <person name="Sjoeberg A.G."/>
            <person name="L'Haridon S."/>
            <person name="Stokke R."/>
            <person name="Roalkvam I."/>
            <person name="Steen I.H."/>
            <person name="Dahle H."/>
        </authorList>
    </citation>
    <scope>NUCLEOTIDE SEQUENCE [LARGE SCALE GENOMIC DNA]</scope>
    <source>
        <strain evidence="1 2">BAR1</strain>
    </source>
</reference>
<evidence type="ECO:0000313" key="1">
    <source>
        <dbReference type="EMBL" id="AXX97933.1"/>
    </source>
</evidence>
<dbReference type="EMBL" id="CP032125">
    <property type="protein sequence ID" value="AXX97933.1"/>
    <property type="molecule type" value="Genomic_DNA"/>
</dbReference>
<keyword evidence="2" id="KW-1185">Reference proteome</keyword>
<protein>
    <submittedName>
        <fullName evidence="1">ATPase</fullName>
    </submittedName>
</protein>
<dbReference type="Gene3D" id="3.40.50.300">
    <property type="entry name" value="P-loop containing nucleotide triphosphate hydrolases"/>
    <property type="match status" value="1"/>
</dbReference>
<dbReference type="OrthoDB" id="9777291at2"/>
<evidence type="ECO:0000313" key="2">
    <source>
        <dbReference type="Proteomes" id="UP000261704"/>
    </source>
</evidence>
<gene>
    <name evidence="1" type="ORF">BAR1_08305</name>
</gene>
<dbReference type="SUPFAM" id="SSF52540">
    <property type="entry name" value="P-loop containing nucleoside triphosphate hydrolases"/>
    <property type="match status" value="1"/>
</dbReference>
<name>A0A347UGF5_9RHOB</name>
<proteinExistence type="predicted"/>